<gene>
    <name evidence="5" type="ORF">TRFO_38672</name>
</gene>
<dbReference type="SUPFAM" id="SSF54211">
    <property type="entry name" value="Ribosomal protein S5 domain 2-like"/>
    <property type="match status" value="1"/>
</dbReference>
<dbReference type="SMART" id="SM01340">
    <property type="entry name" value="DNA_mis_repair"/>
    <property type="match status" value="1"/>
</dbReference>
<evidence type="ECO:0000313" key="6">
    <source>
        <dbReference type="Proteomes" id="UP000179807"/>
    </source>
</evidence>
<dbReference type="InterPro" id="IPR020568">
    <property type="entry name" value="Ribosomal_Su5_D2-typ_SF"/>
</dbReference>
<sequence>MKISIVRNLIKKILFTFIFWRAKFYIIDLYSSMKRLADRDSQLVNATETVSTIAHCLRELIENSLDAQSTIINVRMTGNGLDSIVVTDNGCGISKEGLQILCTEGATSKKFGGEMSGGRGKALDAISKLAIVTVESCCDNSQQGYRLSFNENDERIIQPISRAKGTCFTVQSLFYSYPVRRRYCIEKKQQQIQEIQELCAAFAIATNASFTVLLDNKNIVQVSNFNRQNRIKSVLGPNIAKGLITGKAALDGWREGAFVEYFTTSPTTLSNGRIIITVNNRPVVNFPIIRALKQEFKLCAGPKIPTIVLFITAQREYYDFFPDSPLIGVSFSREEVLQQKLCSILGEAWKSTSQTLSLTKDNPSGSGISMSDITPISSPVPSPTRIKPTLSTNSNVVNSVRVSKRNIYEIKQRRNLASNYKQNFGPSNNVIETESFDNMEIIGQWNKSFLITRLGSDVYAIDQHAACEAQNFEKLRKVKSKKKQKLLEPVLLKVTPEDIENAISHREKCSQFGFEYDVCDDGIKVTTIPSDQNVVNGIEDLQELLGMIHDVPQSNTPMTRMARIQLAFHACHSSVRVGDVMNNQQIKKLLTRMAHSDYPWNCPHGRPTWCCIHILDSEDNDDSQPNSDIIPSFSSPKTEIYA</sequence>
<dbReference type="Gene3D" id="3.30.1540.20">
    <property type="entry name" value="MutL, C-terminal domain, dimerisation subdomain"/>
    <property type="match status" value="1"/>
</dbReference>
<dbReference type="EMBL" id="MLAK01001262">
    <property type="protein sequence ID" value="OHS95119.1"/>
    <property type="molecule type" value="Genomic_DNA"/>
</dbReference>
<dbReference type="GeneID" id="94846895"/>
<dbReference type="InterPro" id="IPR013507">
    <property type="entry name" value="DNA_mismatch_S5_2-like"/>
</dbReference>
<dbReference type="GO" id="GO:0140664">
    <property type="term" value="F:ATP-dependent DNA damage sensor activity"/>
    <property type="evidence" value="ECO:0007669"/>
    <property type="project" value="InterPro"/>
</dbReference>
<dbReference type="OrthoDB" id="10263226at2759"/>
<dbReference type="Pfam" id="PF13589">
    <property type="entry name" value="HATPase_c_3"/>
    <property type="match status" value="1"/>
</dbReference>
<evidence type="ECO:0000256" key="1">
    <source>
        <dbReference type="ARBA" id="ARBA00006082"/>
    </source>
</evidence>
<dbReference type="Gene3D" id="3.30.565.10">
    <property type="entry name" value="Histidine kinase-like ATPase, C-terminal domain"/>
    <property type="match status" value="1"/>
</dbReference>
<dbReference type="RefSeq" id="XP_068348256.1">
    <property type="nucleotide sequence ID" value="XM_068512191.1"/>
</dbReference>
<dbReference type="GO" id="GO:0016887">
    <property type="term" value="F:ATP hydrolysis activity"/>
    <property type="evidence" value="ECO:0007669"/>
    <property type="project" value="InterPro"/>
</dbReference>
<dbReference type="GO" id="GO:0006298">
    <property type="term" value="P:mismatch repair"/>
    <property type="evidence" value="ECO:0007669"/>
    <property type="project" value="InterPro"/>
</dbReference>
<dbReference type="SMART" id="SM00853">
    <property type="entry name" value="MutL_C"/>
    <property type="match status" value="1"/>
</dbReference>
<dbReference type="SUPFAM" id="SSF118116">
    <property type="entry name" value="DNA mismatch repair protein MutL"/>
    <property type="match status" value="1"/>
</dbReference>
<feature type="region of interest" description="Disordered" evidence="2">
    <location>
        <begin position="620"/>
        <end position="642"/>
    </location>
</feature>
<dbReference type="PANTHER" id="PTHR10073">
    <property type="entry name" value="DNA MISMATCH REPAIR PROTEIN MLH, PMS, MUTL"/>
    <property type="match status" value="1"/>
</dbReference>
<dbReference type="Gene3D" id="3.30.1370.100">
    <property type="entry name" value="MutL, C-terminal domain, regulatory subdomain"/>
    <property type="match status" value="1"/>
</dbReference>
<organism evidence="5 6">
    <name type="scientific">Tritrichomonas foetus</name>
    <dbReference type="NCBI Taxonomy" id="1144522"/>
    <lineage>
        <taxon>Eukaryota</taxon>
        <taxon>Metamonada</taxon>
        <taxon>Parabasalia</taxon>
        <taxon>Tritrichomonadida</taxon>
        <taxon>Tritrichomonadidae</taxon>
        <taxon>Tritrichomonas</taxon>
    </lineage>
</organism>
<dbReference type="Proteomes" id="UP000179807">
    <property type="component" value="Unassembled WGS sequence"/>
</dbReference>
<dbReference type="VEuPathDB" id="TrichDB:TRFO_38672"/>
<comment type="similarity">
    <text evidence="1">Belongs to the DNA mismatch repair MutL/HexB family.</text>
</comment>
<protein>
    <submittedName>
        <fullName evidence="5">Mismatch repair protein</fullName>
    </submittedName>
</protein>
<dbReference type="GO" id="GO:0005524">
    <property type="term" value="F:ATP binding"/>
    <property type="evidence" value="ECO:0007669"/>
    <property type="project" value="InterPro"/>
</dbReference>
<comment type="caution">
    <text evidence="5">The sequence shown here is derived from an EMBL/GenBank/DDBJ whole genome shotgun (WGS) entry which is preliminary data.</text>
</comment>
<dbReference type="PANTHER" id="PTHR10073:SF52">
    <property type="entry name" value="MISMATCH REPAIR ENDONUCLEASE PMS2"/>
    <property type="match status" value="1"/>
</dbReference>
<dbReference type="InterPro" id="IPR042121">
    <property type="entry name" value="MutL_C_regsub"/>
</dbReference>
<name>A0A1J4JA65_9EUKA</name>
<proteinExistence type="inferred from homology"/>
<feature type="domain" description="DNA mismatch repair protein S5" evidence="4">
    <location>
        <begin position="231"/>
        <end position="350"/>
    </location>
</feature>
<dbReference type="InterPro" id="IPR042120">
    <property type="entry name" value="MutL_C_dimsub"/>
</dbReference>
<keyword evidence="6" id="KW-1185">Reference proteome</keyword>
<dbReference type="AlphaFoldDB" id="A0A1J4JA65"/>
<evidence type="ECO:0000259" key="4">
    <source>
        <dbReference type="SMART" id="SM01340"/>
    </source>
</evidence>
<dbReference type="GO" id="GO:0030983">
    <property type="term" value="F:mismatched DNA binding"/>
    <property type="evidence" value="ECO:0007669"/>
    <property type="project" value="InterPro"/>
</dbReference>
<dbReference type="Pfam" id="PF08676">
    <property type="entry name" value="MutL_C"/>
    <property type="match status" value="1"/>
</dbReference>
<evidence type="ECO:0000259" key="3">
    <source>
        <dbReference type="SMART" id="SM00853"/>
    </source>
</evidence>
<dbReference type="InterPro" id="IPR038973">
    <property type="entry name" value="MutL/Mlh/Pms-like"/>
</dbReference>
<dbReference type="GO" id="GO:0032389">
    <property type="term" value="C:MutLalpha complex"/>
    <property type="evidence" value="ECO:0007669"/>
    <property type="project" value="TreeGrafter"/>
</dbReference>
<dbReference type="InterPro" id="IPR014790">
    <property type="entry name" value="MutL_C"/>
</dbReference>
<feature type="domain" description="MutL C-terminal dimerisation" evidence="3">
    <location>
        <begin position="441"/>
        <end position="581"/>
    </location>
</feature>
<evidence type="ECO:0000313" key="5">
    <source>
        <dbReference type="EMBL" id="OHS95119.1"/>
    </source>
</evidence>
<reference evidence="5" key="1">
    <citation type="submission" date="2016-10" db="EMBL/GenBank/DDBJ databases">
        <authorList>
            <person name="Benchimol M."/>
            <person name="Almeida L.G."/>
            <person name="Vasconcelos A.T."/>
            <person name="Perreira-Neves A."/>
            <person name="Rosa I.A."/>
            <person name="Tasca T."/>
            <person name="Bogo M.R."/>
            <person name="de Souza W."/>
        </authorList>
    </citation>
    <scope>NUCLEOTIDE SEQUENCE [LARGE SCALE GENOMIC DNA]</scope>
    <source>
        <strain evidence="5">K</strain>
    </source>
</reference>
<dbReference type="NCBIfam" id="TIGR00585">
    <property type="entry name" value="mutl"/>
    <property type="match status" value="1"/>
</dbReference>
<dbReference type="InterPro" id="IPR002099">
    <property type="entry name" value="MutL/Mlh/PMS"/>
</dbReference>
<feature type="compositionally biased region" description="Polar residues" evidence="2">
    <location>
        <begin position="623"/>
        <end position="642"/>
    </location>
</feature>
<accession>A0A1J4JA65</accession>
<dbReference type="InterPro" id="IPR036890">
    <property type="entry name" value="HATPase_C_sf"/>
</dbReference>
<evidence type="ECO:0000256" key="2">
    <source>
        <dbReference type="SAM" id="MobiDB-lite"/>
    </source>
</evidence>
<dbReference type="InterPro" id="IPR037198">
    <property type="entry name" value="MutL_C_sf"/>
</dbReference>
<dbReference type="SUPFAM" id="SSF55874">
    <property type="entry name" value="ATPase domain of HSP90 chaperone/DNA topoisomerase II/histidine kinase"/>
    <property type="match status" value="1"/>
</dbReference>